<dbReference type="Gene3D" id="3.40.47.10">
    <property type="match status" value="1"/>
</dbReference>
<comment type="caution">
    <text evidence="5">The sequence shown here is derived from an EMBL/GenBank/DDBJ whole genome shotgun (WGS) entry which is preliminary data.</text>
</comment>
<evidence type="ECO:0000256" key="2">
    <source>
        <dbReference type="ARBA" id="ARBA00023268"/>
    </source>
</evidence>
<feature type="region of interest" description="Disordered" evidence="3">
    <location>
        <begin position="21"/>
        <end position="86"/>
    </location>
</feature>
<dbReference type="InterPro" id="IPR016035">
    <property type="entry name" value="Acyl_Trfase/lysoPLipase"/>
</dbReference>
<dbReference type="PANTHER" id="PTHR43775:SF51">
    <property type="entry name" value="INACTIVE PHENOLPHTHIOCEROL SYNTHESIS POLYKETIDE SYNTHASE TYPE I PKS1-RELATED"/>
    <property type="match status" value="1"/>
</dbReference>
<evidence type="ECO:0000259" key="4">
    <source>
        <dbReference type="Pfam" id="PF16197"/>
    </source>
</evidence>
<dbReference type="InterPro" id="IPR016039">
    <property type="entry name" value="Thiolase-like"/>
</dbReference>
<accession>A0ABW1BKV3</accession>
<dbReference type="InterPro" id="IPR032821">
    <property type="entry name" value="PKS_assoc"/>
</dbReference>
<gene>
    <name evidence="5" type="ORF">ACFQGO_39045</name>
</gene>
<evidence type="ECO:0000256" key="1">
    <source>
        <dbReference type="ARBA" id="ARBA00022679"/>
    </source>
</evidence>
<dbReference type="RefSeq" id="WP_380970235.1">
    <property type="nucleotide sequence ID" value="NZ_JBHSNZ010000124.1"/>
</dbReference>
<dbReference type="InterPro" id="IPR050091">
    <property type="entry name" value="PKS_NRPS_Biosynth_Enz"/>
</dbReference>
<feature type="domain" description="Polyketide synthase C-terminal extension" evidence="4">
    <location>
        <begin position="6"/>
        <end position="138"/>
    </location>
</feature>
<feature type="non-terminal residue" evidence="5">
    <location>
        <position position="1"/>
    </location>
</feature>
<evidence type="ECO:0000256" key="3">
    <source>
        <dbReference type="SAM" id="MobiDB-lite"/>
    </source>
</evidence>
<dbReference type="Proteomes" id="UP001596112">
    <property type="component" value="Unassembled WGS sequence"/>
</dbReference>
<name>A0ABW1BKV3_9ACTN</name>
<dbReference type="InterPro" id="IPR001227">
    <property type="entry name" value="Ac_transferase_dom_sf"/>
</dbReference>
<dbReference type="EMBL" id="JBHSNZ010000124">
    <property type="protein sequence ID" value="MFC5813426.1"/>
    <property type="molecule type" value="Genomic_DNA"/>
</dbReference>
<evidence type="ECO:0000313" key="5">
    <source>
        <dbReference type="EMBL" id="MFC5813426.1"/>
    </source>
</evidence>
<sequence>LHVDEPSSHVDWSAGAVELLTEPREWPGGPDRPRRAGVSAFGVSGTNAHAVLEEAPRPETGDSGDGDGADAAGRTDTGTDRSAPSILPWVISARTPEALPDQARRLLDHLREHPGTVALDVARSLATHRSALPYRAAVLGTDHAELVARLTAFAEGARGEGIVTGTEQPDGRTAFLFAGQGSQRLGMGRELYEVFPVFAEAFDAVAAEVPFA</sequence>
<feature type="non-terminal residue" evidence="5">
    <location>
        <position position="212"/>
    </location>
</feature>
<dbReference type="Gene3D" id="3.40.366.10">
    <property type="entry name" value="Malonyl-Coenzyme A Acyl Carrier Protein, domain 2"/>
    <property type="match status" value="1"/>
</dbReference>
<dbReference type="Pfam" id="PF16197">
    <property type="entry name" value="KAsynt_C_assoc"/>
    <property type="match status" value="1"/>
</dbReference>
<feature type="compositionally biased region" description="Basic and acidic residues" evidence="3">
    <location>
        <begin position="51"/>
        <end position="60"/>
    </location>
</feature>
<dbReference type="PANTHER" id="PTHR43775">
    <property type="entry name" value="FATTY ACID SYNTHASE"/>
    <property type="match status" value="1"/>
</dbReference>
<keyword evidence="2" id="KW-0511">Multifunctional enzyme</keyword>
<dbReference type="SUPFAM" id="SSF53901">
    <property type="entry name" value="Thiolase-like"/>
    <property type="match status" value="1"/>
</dbReference>
<keyword evidence="1" id="KW-0808">Transferase</keyword>
<protein>
    <submittedName>
        <fullName evidence="5">Ketoacyl-synthetase C-terminal extension domain-containing protein</fullName>
    </submittedName>
</protein>
<dbReference type="SUPFAM" id="SSF52151">
    <property type="entry name" value="FabD/lysophospholipase-like"/>
    <property type="match status" value="1"/>
</dbReference>
<keyword evidence="6" id="KW-1185">Reference proteome</keyword>
<reference evidence="6" key="1">
    <citation type="journal article" date="2019" name="Int. J. Syst. Evol. Microbiol.">
        <title>The Global Catalogue of Microorganisms (GCM) 10K type strain sequencing project: providing services to taxonomists for standard genome sequencing and annotation.</title>
        <authorList>
            <consortium name="The Broad Institute Genomics Platform"/>
            <consortium name="The Broad Institute Genome Sequencing Center for Infectious Disease"/>
            <person name="Wu L."/>
            <person name="Ma J."/>
        </authorList>
    </citation>
    <scope>NUCLEOTIDE SEQUENCE [LARGE SCALE GENOMIC DNA]</scope>
    <source>
        <strain evidence="6">JCM 9918</strain>
    </source>
</reference>
<organism evidence="5 6">
    <name type="scientific">Streptomyces heilongjiangensis</name>
    <dbReference type="NCBI Taxonomy" id="945052"/>
    <lineage>
        <taxon>Bacteria</taxon>
        <taxon>Bacillati</taxon>
        <taxon>Actinomycetota</taxon>
        <taxon>Actinomycetes</taxon>
        <taxon>Kitasatosporales</taxon>
        <taxon>Streptomycetaceae</taxon>
        <taxon>Streptomyces</taxon>
    </lineage>
</organism>
<proteinExistence type="predicted"/>
<evidence type="ECO:0000313" key="6">
    <source>
        <dbReference type="Proteomes" id="UP001596112"/>
    </source>
</evidence>